<dbReference type="PROSITE" id="PS51898">
    <property type="entry name" value="TYR_RECOMBINASE"/>
    <property type="match status" value="1"/>
</dbReference>
<keyword evidence="2 4" id="KW-0238">DNA-binding</keyword>
<sequence>MADWRDAFRALERAYSDSTMRAYHCDVQAYVDWCAAAQRNPFPAEVSQVCAFLEAQGEHMAPSTVRRRLYAIRKIHRLMGLADPTQDEAINLAFRRVRRAKPVRPRQARGLTAAHLRRFLAVQPKSPWGLRNTAMLSLGYELMTRRSELVALRDDDLVLRDDGTLRVLIRRSKADREGKGRVAFTSIDTARRVLDWQAWRGACTAWLFCPIYQAHPQDRSLSDTTVKTIIKTTAKQAGYPAEEVRSFSGHSMRVGAAQDLLRRGFDTAAIMRAGGWKSVNVLARYLEYAEQNVWET</sequence>
<dbReference type="InterPro" id="IPR004107">
    <property type="entry name" value="Integrase_SAM-like_N"/>
</dbReference>
<dbReference type="RefSeq" id="WP_386375915.1">
    <property type="nucleotide sequence ID" value="NZ_JBHUMP010000027.1"/>
</dbReference>
<feature type="domain" description="Core-binding (CB)" evidence="6">
    <location>
        <begin position="1"/>
        <end position="80"/>
    </location>
</feature>
<dbReference type="InterPro" id="IPR011010">
    <property type="entry name" value="DNA_brk_join_enz"/>
</dbReference>
<proteinExistence type="predicted"/>
<dbReference type="InterPro" id="IPR052925">
    <property type="entry name" value="Phage_Integrase-like_Recomb"/>
</dbReference>
<evidence type="ECO:0000259" key="6">
    <source>
        <dbReference type="PROSITE" id="PS51900"/>
    </source>
</evidence>
<dbReference type="EMBL" id="JBHUMP010000027">
    <property type="protein sequence ID" value="MFD2741489.1"/>
    <property type="molecule type" value="Genomic_DNA"/>
</dbReference>
<dbReference type="InterPro" id="IPR002104">
    <property type="entry name" value="Integrase_catalytic"/>
</dbReference>
<dbReference type="PANTHER" id="PTHR34605">
    <property type="entry name" value="PHAGE_INTEGRASE DOMAIN-CONTAINING PROTEIN"/>
    <property type="match status" value="1"/>
</dbReference>
<dbReference type="SUPFAM" id="SSF47823">
    <property type="entry name" value="lambda integrase-like, N-terminal domain"/>
    <property type="match status" value="1"/>
</dbReference>
<dbReference type="PROSITE" id="PS51900">
    <property type="entry name" value="CB"/>
    <property type="match status" value="1"/>
</dbReference>
<evidence type="ECO:0000256" key="3">
    <source>
        <dbReference type="ARBA" id="ARBA00023172"/>
    </source>
</evidence>
<keyword evidence="8" id="KW-1185">Reference proteome</keyword>
<organism evidence="7 8">
    <name type="scientific">Sulfitobacter aestuarii</name>
    <dbReference type="NCBI Taxonomy" id="2161676"/>
    <lineage>
        <taxon>Bacteria</taxon>
        <taxon>Pseudomonadati</taxon>
        <taxon>Pseudomonadota</taxon>
        <taxon>Alphaproteobacteria</taxon>
        <taxon>Rhodobacterales</taxon>
        <taxon>Roseobacteraceae</taxon>
        <taxon>Sulfitobacter</taxon>
    </lineage>
</organism>
<dbReference type="InterPro" id="IPR013762">
    <property type="entry name" value="Integrase-like_cat_sf"/>
</dbReference>
<dbReference type="PANTHER" id="PTHR34605:SF3">
    <property type="entry name" value="P CELL-TYPE AGGLUTINATION PROTEIN MAP4-LIKE-RELATED"/>
    <property type="match status" value="1"/>
</dbReference>
<evidence type="ECO:0000256" key="2">
    <source>
        <dbReference type="ARBA" id="ARBA00023125"/>
    </source>
</evidence>
<keyword evidence="3" id="KW-0233">DNA recombination</keyword>
<dbReference type="InterPro" id="IPR044068">
    <property type="entry name" value="CB"/>
</dbReference>
<evidence type="ECO:0000256" key="4">
    <source>
        <dbReference type="PROSITE-ProRule" id="PRU01248"/>
    </source>
</evidence>
<reference evidence="8" key="1">
    <citation type="journal article" date="2019" name="Int. J. Syst. Evol. Microbiol.">
        <title>The Global Catalogue of Microorganisms (GCM) 10K type strain sequencing project: providing services to taxonomists for standard genome sequencing and annotation.</title>
        <authorList>
            <consortium name="The Broad Institute Genomics Platform"/>
            <consortium name="The Broad Institute Genome Sequencing Center for Infectious Disease"/>
            <person name="Wu L."/>
            <person name="Ma J."/>
        </authorList>
    </citation>
    <scope>NUCLEOTIDE SEQUENCE [LARGE SCALE GENOMIC DNA]</scope>
    <source>
        <strain evidence="8">TISTR 2562</strain>
    </source>
</reference>
<evidence type="ECO:0000313" key="7">
    <source>
        <dbReference type="EMBL" id="MFD2741489.1"/>
    </source>
</evidence>
<feature type="domain" description="Tyr recombinase" evidence="5">
    <location>
        <begin position="106"/>
        <end position="296"/>
    </location>
</feature>
<dbReference type="SUPFAM" id="SSF56349">
    <property type="entry name" value="DNA breaking-rejoining enzymes"/>
    <property type="match status" value="1"/>
</dbReference>
<dbReference type="Pfam" id="PF02899">
    <property type="entry name" value="Phage_int_SAM_1"/>
    <property type="match status" value="1"/>
</dbReference>
<comment type="caution">
    <text evidence="7">The sequence shown here is derived from an EMBL/GenBank/DDBJ whole genome shotgun (WGS) entry which is preliminary data.</text>
</comment>
<dbReference type="InterPro" id="IPR010998">
    <property type="entry name" value="Integrase_recombinase_N"/>
</dbReference>
<dbReference type="Gene3D" id="1.10.443.10">
    <property type="entry name" value="Intergrase catalytic core"/>
    <property type="match status" value="1"/>
</dbReference>
<name>A0ABW5U9L2_9RHOB</name>
<keyword evidence="1" id="KW-0229">DNA integration</keyword>
<dbReference type="Pfam" id="PF00589">
    <property type="entry name" value="Phage_integrase"/>
    <property type="match status" value="1"/>
</dbReference>
<dbReference type="Gene3D" id="1.10.150.130">
    <property type="match status" value="1"/>
</dbReference>
<dbReference type="Proteomes" id="UP001597474">
    <property type="component" value="Unassembled WGS sequence"/>
</dbReference>
<protein>
    <submittedName>
        <fullName evidence="7">Tyrosine-type recombinase/integrase</fullName>
    </submittedName>
</protein>
<gene>
    <name evidence="7" type="ORF">ACFSUD_18105</name>
</gene>
<evidence type="ECO:0000259" key="5">
    <source>
        <dbReference type="PROSITE" id="PS51898"/>
    </source>
</evidence>
<accession>A0ABW5U9L2</accession>
<evidence type="ECO:0000313" key="8">
    <source>
        <dbReference type="Proteomes" id="UP001597474"/>
    </source>
</evidence>
<evidence type="ECO:0000256" key="1">
    <source>
        <dbReference type="ARBA" id="ARBA00022908"/>
    </source>
</evidence>